<feature type="region of interest" description="Disordered" evidence="9">
    <location>
        <begin position="1"/>
        <end position="21"/>
    </location>
</feature>
<evidence type="ECO:0000313" key="11">
    <source>
        <dbReference type="EMBL" id="VDD42509.1"/>
    </source>
</evidence>
<dbReference type="Gene3D" id="3.10.20.90">
    <property type="entry name" value="Phosphatidylinositol 3-kinase Catalytic Subunit, Chain A, domain 1"/>
    <property type="match status" value="1"/>
</dbReference>
<evidence type="ECO:0000256" key="7">
    <source>
        <dbReference type="ARBA" id="ARBA00023294"/>
    </source>
</evidence>
<dbReference type="GO" id="GO:0006355">
    <property type="term" value="P:regulation of DNA-templated transcription"/>
    <property type="evidence" value="ECO:0007669"/>
    <property type="project" value="InterPro"/>
</dbReference>
<dbReference type="PANTHER" id="PTHR31734">
    <property type="entry name" value="AUXIN-RESPONSIVE PROTEIN IAA17"/>
    <property type="match status" value="1"/>
</dbReference>
<evidence type="ECO:0000256" key="5">
    <source>
        <dbReference type="ARBA" id="ARBA00023163"/>
    </source>
</evidence>
<dbReference type="InterPro" id="IPR033389">
    <property type="entry name" value="AUX/IAA_dom"/>
</dbReference>
<dbReference type="GO" id="GO:0009734">
    <property type="term" value="P:auxin-activated signaling pathway"/>
    <property type="evidence" value="ECO:0007669"/>
    <property type="project" value="UniProtKB-UniRule"/>
</dbReference>
<dbReference type="AlphaFoldDB" id="A0A3P6FI16"/>
<evidence type="ECO:0000256" key="2">
    <source>
        <dbReference type="ARBA" id="ARBA00006728"/>
    </source>
</evidence>
<comment type="function">
    <text evidence="8">Aux/IAA proteins are short-lived transcriptional factors that function as repressors of early auxin response genes at low auxin concentrations.</text>
</comment>
<dbReference type="Pfam" id="PF02309">
    <property type="entry name" value="AUX_IAA"/>
    <property type="match status" value="1"/>
</dbReference>
<evidence type="ECO:0000256" key="9">
    <source>
        <dbReference type="SAM" id="MobiDB-lite"/>
    </source>
</evidence>
<keyword evidence="4 8" id="KW-0805">Transcription regulation</keyword>
<evidence type="ECO:0000256" key="6">
    <source>
        <dbReference type="ARBA" id="ARBA00023242"/>
    </source>
</evidence>
<keyword evidence="5 8" id="KW-0804">Transcription</keyword>
<dbReference type="SUPFAM" id="SSF54277">
    <property type="entry name" value="CAD &amp; PB1 domains"/>
    <property type="match status" value="1"/>
</dbReference>
<dbReference type="PANTHER" id="PTHR31734:SF255">
    <property type="entry name" value="AUXIN-RESPONSIVE PROTEIN IAA34"/>
    <property type="match status" value="1"/>
</dbReference>
<name>A0A3P6FI16_BRAOL</name>
<proteinExistence type="inferred from homology"/>
<comment type="subunit">
    <text evidence="8">Homodimers and heterodimers.</text>
</comment>
<reference evidence="11" key="1">
    <citation type="submission" date="2018-11" db="EMBL/GenBank/DDBJ databases">
        <authorList>
            <consortium name="Genoscope - CEA"/>
            <person name="William W."/>
        </authorList>
    </citation>
    <scope>NUCLEOTIDE SEQUENCE</scope>
</reference>
<dbReference type="EMBL" id="LR031877">
    <property type="protein sequence ID" value="VDD42509.1"/>
    <property type="molecule type" value="Genomic_DNA"/>
</dbReference>
<organism evidence="11">
    <name type="scientific">Brassica oleracea</name>
    <name type="common">Wild cabbage</name>
    <dbReference type="NCBI Taxonomy" id="3712"/>
    <lineage>
        <taxon>Eukaryota</taxon>
        <taxon>Viridiplantae</taxon>
        <taxon>Streptophyta</taxon>
        <taxon>Embryophyta</taxon>
        <taxon>Tracheophyta</taxon>
        <taxon>Spermatophyta</taxon>
        <taxon>Magnoliopsida</taxon>
        <taxon>eudicotyledons</taxon>
        <taxon>Gunneridae</taxon>
        <taxon>Pentapetalae</taxon>
        <taxon>rosids</taxon>
        <taxon>malvids</taxon>
        <taxon>Brassicales</taxon>
        <taxon>Brassicaceae</taxon>
        <taxon>Brassiceae</taxon>
        <taxon>Brassica</taxon>
    </lineage>
</organism>
<gene>
    <name evidence="11" type="ORF">BOLC5T30056H</name>
</gene>
<keyword evidence="6 8" id="KW-0539">Nucleus</keyword>
<keyword evidence="3 8" id="KW-0678">Repressor</keyword>
<evidence type="ECO:0000256" key="3">
    <source>
        <dbReference type="ARBA" id="ARBA00022491"/>
    </source>
</evidence>
<dbReference type="InterPro" id="IPR003311">
    <property type="entry name" value="AUX_IAA"/>
</dbReference>
<comment type="subcellular location">
    <subcellularLocation>
        <location evidence="1 8">Nucleus</location>
    </subcellularLocation>
</comment>
<dbReference type="PROSITE" id="PS51745">
    <property type="entry name" value="PB1"/>
    <property type="match status" value="1"/>
</dbReference>
<sequence>CDDLPHPLHLVSSDKQQKDHKTDPCLRAINPHHSSHLFIPFVIEDSYQPVFSQVLFKYQTMVCDSVIDLGLSLRTIQHEPYHTSGQSVGEYREVTDELKSNRGEFLQKKHEARNGRCGKECWSNEGGRKKWGYVKVTMDGFVVGRKVCVLDHGGHSTLAHQLEDMFGMQSVTGLRLFERESEFSLVYKDKEGTWRNAEDVSWKELVENVERLRITRRNDFLLFF</sequence>
<feature type="domain" description="PB1" evidence="10">
    <location>
        <begin position="131"/>
        <end position="219"/>
    </location>
</feature>
<evidence type="ECO:0000259" key="10">
    <source>
        <dbReference type="PROSITE" id="PS51745"/>
    </source>
</evidence>
<accession>A0A3P6FI16</accession>
<comment type="similarity">
    <text evidence="2 8">Belongs to the Aux/IAA family.</text>
</comment>
<evidence type="ECO:0000256" key="4">
    <source>
        <dbReference type="ARBA" id="ARBA00023015"/>
    </source>
</evidence>
<dbReference type="GO" id="GO:0005634">
    <property type="term" value="C:nucleus"/>
    <property type="evidence" value="ECO:0007669"/>
    <property type="project" value="UniProtKB-SubCell"/>
</dbReference>
<feature type="non-terminal residue" evidence="11">
    <location>
        <position position="1"/>
    </location>
</feature>
<keyword evidence="7 8" id="KW-0927">Auxin signaling pathway</keyword>
<dbReference type="InterPro" id="IPR053793">
    <property type="entry name" value="PB1-like"/>
</dbReference>
<evidence type="ECO:0000256" key="1">
    <source>
        <dbReference type="ARBA" id="ARBA00004123"/>
    </source>
</evidence>
<protein>
    <recommendedName>
        <fullName evidence="8">Auxin-responsive protein</fullName>
    </recommendedName>
</protein>
<evidence type="ECO:0000256" key="8">
    <source>
        <dbReference type="RuleBase" id="RU004549"/>
    </source>
</evidence>